<protein>
    <recommendedName>
        <fullName evidence="14">Inactive metallocarboxypeptidase ECM14</fullName>
    </recommendedName>
    <alternativeName>
        <fullName evidence="15">Inactive metallocarboxypeptidase ecm14</fullName>
    </alternativeName>
</protein>
<dbReference type="GO" id="GO:0005615">
    <property type="term" value="C:extracellular space"/>
    <property type="evidence" value="ECO:0007669"/>
    <property type="project" value="TreeGrafter"/>
</dbReference>
<dbReference type="Gene3D" id="3.40.630.10">
    <property type="entry name" value="Zn peptidases"/>
    <property type="match status" value="1"/>
</dbReference>
<evidence type="ECO:0000256" key="16">
    <source>
        <dbReference type="PROSITE-ProRule" id="PRU01379"/>
    </source>
</evidence>
<dbReference type="PANTHER" id="PTHR11705:SF147">
    <property type="entry name" value="INACTIVE METALLOCARBOXYPEPTIDASE ECM14"/>
    <property type="match status" value="1"/>
</dbReference>
<dbReference type="EMBL" id="LN483326">
    <property type="protein sequence ID" value="CDZ98302.1"/>
    <property type="molecule type" value="Genomic_DNA"/>
</dbReference>
<dbReference type="SUPFAM" id="SSF53187">
    <property type="entry name" value="Zn-dependent exopeptidases"/>
    <property type="match status" value="1"/>
</dbReference>
<feature type="domain" description="Peptidase M14" evidence="19">
    <location>
        <begin position="153"/>
        <end position="479"/>
    </location>
</feature>
<dbReference type="SUPFAM" id="SSF54897">
    <property type="entry name" value="Protease propeptides/inhibitors"/>
    <property type="match status" value="1"/>
</dbReference>
<dbReference type="GO" id="GO:0004181">
    <property type="term" value="F:metallocarboxypeptidase activity"/>
    <property type="evidence" value="ECO:0007669"/>
    <property type="project" value="InterPro"/>
</dbReference>
<feature type="chain" id="PRO_5002522105" description="Inactive metallocarboxypeptidase ECM14" evidence="18">
    <location>
        <begin position="23"/>
        <end position="489"/>
    </location>
</feature>
<keyword evidence="12" id="KW-1015">Disulfide bond</keyword>
<comment type="similarity">
    <text evidence="3 16">Belongs to the peptidase M14 family.</text>
</comment>
<accession>A0A0F7SMP3</accession>
<feature type="signal peptide" evidence="18">
    <location>
        <begin position="1"/>
        <end position="22"/>
    </location>
</feature>
<evidence type="ECO:0000256" key="12">
    <source>
        <dbReference type="ARBA" id="ARBA00023157"/>
    </source>
</evidence>
<evidence type="ECO:0000256" key="5">
    <source>
        <dbReference type="ARBA" id="ARBA00022645"/>
    </source>
</evidence>
<proteinExistence type="inferred from homology"/>
<keyword evidence="4" id="KW-0964">Secreted</keyword>
<evidence type="ECO:0000256" key="4">
    <source>
        <dbReference type="ARBA" id="ARBA00022525"/>
    </source>
</evidence>
<dbReference type="PROSITE" id="PS52035">
    <property type="entry name" value="PEPTIDASE_M14"/>
    <property type="match status" value="1"/>
</dbReference>
<dbReference type="PRINTS" id="PR00765">
    <property type="entry name" value="CRBOXYPTASEA"/>
</dbReference>
<evidence type="ECO:0000256" key="17">
    <source>
        <dbReference type="SAM" id="MobiDB-lite"/>
    </source>
</evidence>
<dbReference type="InterPro" id="IPR057246">
    <property type="entry name" value="CARBOXYPEPT_ZN_1"/>
</dbReference>
<dbReference type="FunFam" id="3.40.630.10:FF:000084">
    <property type="entry name" value="Carboxypeptidase B2"/>
    <property type="match status" value="1"/>
</dbReference>
<evidence type="ECO:0000256" key="13">
    <source>
        <dbReference type="ARBA" id="ARBA00025210"/>
    </source>
</evidence>
<keyword evidence="9" id="KW-0378">Hydrolase</keyword>
<dbReference type="Pfam" id="PF00246">
    <property type="entry name" value="Peptidase_M14"/>
    <property type="match status" value="1"/>
</dbReference>
<reference evidence="20" key="1">
    <citation type="submission" date="2014-08" db="EMBL/GenBank/DDBJ databases">
        <authorList>
            <person name="Sharma Rahul"/>
            <person name="Thines Marco"/>
        </authorList>
    </citation>
    <scope>NUCLEOTIDE SEQUENCE</scope>
</reference>
<evidence type="ECO:0000256" key="10">
    <source>
        <dbReference type="ARBA" id="ARBA00022833"/>
    </source>
</evidence>
<evidence type="ECO:0000256" key="18">
    <source>
        <dbReference type="SAM" id="SignalP"/>
    </source>
</evidence>
<keyword evidence="8 18" id="KW-0732">Signal</keyword>
<organism evidence="20">
    <name type="scientific">Phaffia rhodozyma</name>
    <name type="common">Yeast</name>
    <name type="synonym">Xanthophyllomyces dendrorhous</name>
    <dbReference type="NCBI Taxonomy" id="264483"/>
    <lineage>
        <taxon>Eukaryota</taxon>
        <taxon>Fungi</taxon>
        <taxon>Dikarya</taxon>
        <taxon>Basidiomycota</taxon>
        <taxon>Agaricomycotina</taxon>
        <taxon>Tremellomycetes</taxon>
        <taxon>Cystofilobasidiales</taxon>
        <taxon>Mrakiaceae</taxon>
        <taxon>Phaffia</taxon>
    </lineage>
</organism>
<evidence type="ECO:0000256" key="3">
    <source>
        <dbReference type="ARBA" id="ARBA00005988"/>
    </source>
</evidence>
<evidence type="ECO:0000256" key="2">
    <source>
        <dbReference type="ARBA" id="ARBA00004613"/>
    </source>
</evidence>
<dbReference type="SMART" id="SM00631">
    <property type="entry name" value="Zn_pept"/>
    <property type="match status" value="1"/>
</dbReference>
<feature type="region of interest" description="Disordered" evidence="17">
    <location>
        <begin position="201"/>
        <end position="233"/>
    </location>
</feature>
<name>A0A0F7SMP3_PHARH</name>
<keyword evidence="10" id="KW-0862">Zinc</keyword>
<dbReference type="PROSITE" id="PS00132">
    <property type="entry name" value="CARBOXYPEPT_ZN_1"/>
    <property type="match status" value="1"/>
</dbReference>
<sequence length="489" mass="54549">MLPQSTLCLAAVSLAVGQLVRALPSFVASSGDHQNRQDDQSVLSASAPELGFEGYQVWRMPINRKDVENVGKLLNLDIWAHHPSSVDVLVPPHLMSHPLLASYIPNSSHPAFIPDVQKLIAGSSSSAFSSSSFKPYPRPSNGSIPITHPFHDRFHTYDEIHSFLLDLQTAWPEWVDVFSIGQSAEGRDIYAAKISPRVVATHSTTDKDGSDDEEESLKKNRHKHKHGHKKERSKKEMILMGGSHGREWIAPASMLYFAHHLLLNSHAPGVKPLLKTLSFTIVPVLNVDGYEFTHTNSRLWRKTRQVVDEESGCFGIDLNRNWGYHWSSEDDQYPCSDDFPGKHAFQAPETKAMSDYVASKDVISFVDLHSYGQLLMYPFSYSCDDFPPDAEDLMEALLGAAKALRSVQGTAYKTGQVCELVYRAAGDSVDWTYGNQEIKWSASMELPDTGTYGFLLPPREIRPVAEETVAALVYLAHFVVQKEGKLKDI</sequence>
<evidence type="ECO:0000256" key="8">
    <source>
        <dbReference type="ARBA" id="ARBA00022729"/>
    </source>
</evidence>
<comment type="cofactor">
    <cofactor evidence="1">
        <name>Zn(2+)</name>
        <dbReference type="ChEBI" id="CHEBI:29105"/>
    </cofactor>
</comment>
<evidence type="ECO:0000256" key="1">
    <source>
        <dbReference type="ARBA" id="ARBA00001947"/>
    </source>
</evidence>
<keyword evidence="6" id="KW-0645">Protease</keyword>
<dbReference type="AlphaFoldDB" id="A0A0F7SMP3"/>
<dbReference type="GO" id="GO:0008270">
    <property type="term" value="F:zinc ion binding"/>
    <property type="evidence" value="ECO:0007669"/>
    <property type="project" value="InterPro"/>
</dbReference>
<dbReference type="GO" id="GO:0006508">
    <property type="term" value="P:proteolysis"/>
    <property type="evidence" value="ECO:0007669"/>
    <property type="project" value="UniProtKB-KW"/>
</dbReference>
<evidence type="ECO:0000256" key="11">
    <source>
        <dbReference type="ARBA" id="ARBA00023049"/>
    </source>
</evidence>
<evidence type="ECO:0000313" key="20">
    <source>
        <dbReference type="EMBL" id="CDZ98302.1"/>
    </source>
</evidence>
<evidence type="ECO:0000256" key="15">
    <source>
        <dbReference type="ARBA" id="ARBA00026213"/>
    </source>
</evidence>
<keyword evidence="5" id="KW-0121">Carboxypeptidase</keyword>
<comment type="subcellular location">
    <subcellularLocation>
        <location evidence="2">Secreted</location>
    </subcellularLocation>
</comment>
<keyword evidence="7" id="KW-0479">Metal-binding</keyword>
<dbReference type="CDD" id="cd03860">
    <property type="entry name" value="M14_CP_A-B_like"/>
    <property type="match status" value="1"/>
</dbReference>
<comment type="function">
    <text evidence="13">Inactive carboxypeptidase that may play a role in cell wall organization and biogenesis.</text>
</comment>
<evidence type="ECO:0000256" key="14">
    <source>
        <dbReference type="ARBA" id="ARBA00026187"/>
    </source>
</evidence>
<evidence type="ECO:0000259" key="19">
    <source>
        <dbReference type="PROSITE" id="PS52035"/>
    </source>
</evidence>
<keyword evidence="11" id="KW-0482">Metalloprotease</keyword>
<evidence type="ECO:0000256" key="6">
    <source>
        <dbReference type="ARBA" id="ARBA00022670"/>
    </source>
</evidence>
<feature type="compositionally biased region" description="Basic residues" evidence="17">
    <location>
        <begin position="219"/>
        <end position="232"/>
    </location>
</feature>
<evidence type="ECO:0000256" key="7">
    <source>
        <dbReference type="ARBA" id="ARBA00022723"/>
    </source>
</evidence>
<evidence type="ECO:0000256" key="9">
    <source>
        <dbReference type="ARBA" id="ARBA00022801"/>
    </source>
</evidence>
<dbReference type="PANTHER" id="PTHR11705">
    <property type="entry name" value="PROTEASE FAMILY M14 CARBOXYPEPTIDASE A,B"/>
    <property type="match status" value="1"/>
</dbReference>
<dbReference type="InterPro" id="IPR000834">
    <property type="entry name" value="Peptidase_M14"/>
</dbReference>
<feature type="active site" description="Proton donor/acceptor" evidence="16">
    <location>
        <position position="445"/>
    </location>
</feature>